<comment type="caution">
    <text evidence="2">The sequence shown here is derived from an EMBL/GenBank/DDBJ whole genome shotgun (WGS) entry which is preliminary data.</text>
</comment>
<gene>
    <name evidence="2" type="ORF">GCM10010170_042490</name>
</gene>
<dbReference type="EMBL" id="BAAARV010000031">
    <property type="protein sequence ID" value="GAA2352062.1"/>
    <property type="molecule type" value="Genomic_DNA"/>
</dbReference>
<evidence type="ECO:0000313" key="3">
    <source>
        <dbReference type="Proteomes" id="UP001501444"/>
    </source>
</evidence>
<accession>A0ABN3GHU4</accession>
<feature type="region of interest" description="Disordered" evidence="1">
    <location>
        <begin position="1"/>
        <end position="26"/>
    </location>
</feature>
<reference evidence="2 3" key="1">
    <citation type="journal article" date="2019" name="Int. J. Syst. Evol. Microbiol.">
        <title>The Global Catalogue of Microorganisms (GCM) 10K type strain sequencing project: providing services to taxonomists for standard genome sequencing and annotation.</title>
        <authorList>
            <consortium name="The Broad Institute Genomics Platform"/>
            <consortium name="The Broad Institute Genome Sequencing Center for Infectious Disease"/>
            <person name="Wu L."/>
            <person name="Ma J."/>
        </authorList>
    </citation>
    <scope>NUCLEOTIDE SEQUENCE [LARGE SCALE GENOMIC DNA]</scope>
    <source>
        <strain evidence="2 3">JCM 3272</strain>
    </source>
</reference>
<protein>
    <recommendedName>
        <fullName evidence="4">SpoVT-AbrB domain-containing protein</fullName>
    </recommendedName>
</protein>
<organism evidence="2 3">
    <name type="scientific">Dactylosporangium salmoneum</name>
    <dbReference type="NCBI Taxonomy" id="53361"/>
    <lineage>
        <taxon>Bacteria</taxon>
        <taxon>Bacillati</taxon>
        <taxon>Actinomycetota</taxon>
        <taxon>Actinomycetes</taxon>
        <taxon>Micromonosporales</taxon>
        <taxon>Micromonosporaceae</taxon>
        <taxon>Dactylosporangium</taxon>
    </lineage>
</organism>
<sequence length="157" mass="16818">MAELTITPVVPPSAPADSGPETARTRGLSRRALPLAPLAAQHTSPMRYGLATLDNRGRVADGALVRAMGWTPGTRLNIREQSGLVLVIADVQGVFSITRQGYVQLPAAVRHWCRLSIGERVLLSADPARNLLVVHPPEALDAMVAHLHAVRIGEDES</sequence>
<keyword evidence="3" id="KW-1185">Reference proteome</keyword>
<dbReference type="Proteomes" id="UP001501444">
    <property type="component" value="Unassembled WGS sequence"/>
</dbReference>
<evidence type="ECO:0000256" key="1">
    <source>
        <dbReference type="SAM" id="MobiDB-lite"/>
    </source>
</evidence>
<name>A0ABN3GHU4_9ACTN</name>
<evidence type="ECO:0008006" key="4">
    <source>
        <dbReference type="Google" id="ProtNLM"/>
    </source>
</evidence>
<proteinExistence type="predicted"/>
<evidence type="ECO:0000313" key="2">
    <source>
        <dbReference type="EMBL" id="GAA2352062.1"/>
    </source>
</evidence>